<evidence type="ECO:0000259" key="9">
    <source>
        <dbReference type="PROSITE" id="PS51144"/>
    </source>
</evidence>
<evidence type="ECO:0000256" key="8">
    <source>
        <dbReference type="RuleBase" id="RU367011"/>
    </source>
</evidence>
<dbReference type="PANTHER" id="PTHR18952">
    <property type="entry name" value="CARBONIC ANHYDRASE"/>
    <property type="match status" value="1"/>
</dbReference>
<dbReference type="EC" id="4.2.1.1" evidence="3 8"/>
<keyword evidence="4 8" id="KW-0479">Metal-binding</keyword>
<dbReference type="InterPro" id="IPR023561">
    <property type="entry name" value="Carbonic_anhydrase_a-class"/>
</dbReference>
<keyword evidence="11" id="KW-1185">Reference proteome</keyword>
<reference evidence="10 11" key="1">
    <citation type="submission" date="2015-04" db="EMBL/GenBank/DDBJ databases">
        <authorList>
            <person name="Syromyatnikov M.Y."/>
            <person name="Popov V.N."/>
        </authorList>
    </citation>
    <scope>NUCLEOTIDE SEQUENCE [LARGE SCALE GENOMIC DNA]</scope>
</reference>
<dbReference type="Proteomes" id="UP000183832">
    <property type="component" value="Unassembled WGS sequence"/>
</dbReference>
<dbReference type="InterPro" id="IPR018338">
    <property type="entry name" value="Carbonic_anhydrase_a-class_CS"/>
</dbReference>
<dbReference type="GO" id="GO:0008270">
    <property type="term" value="F:zinc ion binding"/>
    <property type="evidence" value="ECO:0007669"/>
    <property type="project" value="UniProtKB-UniRule"/>
</dbReference>
<dbReference type="GO" id="GO:0005737">
    <property type="term" value="C:cytoplasm"/>
    <property type="evidence" value="ECO:0007669"/>
    <property type="project" value="TreeGrafter"/>
</dbReference>
<dbReference type="Pfam" id="PF00194">
    <property type="entry name" value="Carb_anhydrase"/>
    <property type="match status" value="1"/>
</dbReference>
<dbReference type="InterPro" id="IPR036398">
    <property type="entry name" value="CA_dom_sf"/>
</dbReference>
<dbReference type="PANTHER" id="PTHR18952:SF141">
    <property type="entry name" value="CARBONIC ANHYDRASE"/>
    <property type="match status" value="1"/>
</dbReference>
<keyword evidence="6 8" id="KW-0456">Lyase</keyword>
<comment type="similarity">
    <text evidence="2 8">Belongs to the alpha-carbonic anhydrase family.</text>
</comment>
<dbReference type="InterPro" id="IPR001148">
    <property type="entry name" value="CA_dom"/>
</dbReference>
<comment type="catalytic activity">
    <reaction evidence="7 8">
        <text>hydrogencarbonate + H(+) = CO2 + H2O</text>
        <dbReference type="Rhea" id="RHEA:10748"/>
        <dbReference type="ChEBI" id="CHEBI:15377"/>
        <dbReference type="ChEBI" id="CHEBI:15378"/>
        <dbReference type="ChEBI" id="CHEBI:16526"/>
        <dbReference type="ChEBI" id="CHEBI:17544"/>
        <dbReference type="EC" id="4.2.1.1"/>
    </reaction>
</comment>
<dbReference type="GO" id="GO:0004089">
    <property type="term" value="F:carbonate dehydratase activity"/>
    <property type="evidence" value="ECO:0007669"/>
    <property type="project" value="UniProtKB-UniRule"/>
</dbReference>
<dbReference type="AlphaFoldDB" id="A0A1J1HMQ2"/>
<evidence type="ECO:0000256" key="5">
    <source>
        <dbReference type="ARBA" id="ARBA00022833"/>
    </source>
</evidence>
<sequence length="275" mass="31339">MKTGPKKWHEKFPLANGIRQSPVNIITSNTKTSNDLSMNPLRWTYVPENTKCLVNPGYCWRVDVNGKGSELTGGPLNNDIYLVEQFHCHWGCSDGRGSEHTVDGQAFSGELHIVHWNSSKYKSFQEAAGHPDGLAVLGVFMKVGERHEELDQIARLMPFISHKGDRVTIKSLDPAKLLPKNRAYWTYEGSLTTPPFNESVTWILFKEPMEVSAEQLNLFRELRVYDVNEECPCDERNWLVYDEVEEQGEKVGKIINNFRPPLDIGNRELREVGGH</sequence>
<name>A0A1J1HMQ2_9DIPT</name>
<feature type="domain" description="Alpha-carbonic anhydrase" evidence="9">
    <location>
        <begin position="1"/>
        <end position="273"/>
    </location>
</feature>
<dbReference type="STRING" id="568069.A0A1J1HMQ2"/>
<evidence type="ECO:0000256" key="4">
    <source>
        <dbReference type="ARBA" id="ARBA00022723"/>
    </source>
</evidence>
<organism evidence="10 11">
    <name type="scientific">Clunio marinus</name>
    <dbReference type="NCBI Taxonomy" id="568069"/>
    <lineage>
        <taxon>Eukaryota</taxon>
        <taxon>Metazoa</taxon>
        <taxon>Ecdysozoa</taxon>
        <taxon>Arthropoda</taxon>
        <taxon>Hexapoda</taxon>
        <taxon>Insecta</taxon>
        <taxon>Pterygota</taxon>
        <taxon>Neoptera</taxon>
        <taxon>Endopterygota</taxon>
        <taxon>Diptera</taxon>
        <taxon>Nematocera</taxon>
        <taxon>Chironomoidea</taxon>
        <taxon>Chironomidae</taxon>
        <taxon>Clunio</taxon>
    </lineage>
</organism>
<dbReference type="PROSITE" id="PS00162">
    <property type="entry name" value="ALPHA_CA_1"/>
    <property type="match status" value="1"/>
</dbReference>
<evidence type="ECO:0000256" key="1">
    <source>
        <dbReference type="ARBA" id="ARBA00001947"/>
    </source>
</evidence>
<comment type="function">
    <text evidence="8">Reversible hydration of carbon dioxide.</text>
</comment>
<gene>
    <name evidence="10" type="primary">putative Carbonic anhydrase 2</name>
    <name evidence="10" type="ORF">CLUMA_CG002651</name>
</gene>
<evidence type="ECO:0000256" key="3">
    <source>
        <dbReference type="ARBA" id="ARBA00012925"/>
    </source>
</evidence>
<evidence type="ECO:0000256" key="6">
    <source>
        <dbReference type="ARBA" id="ARBA00023239"/>
    </source>
</evidence>
<evidence type="ECO:0000313" key="11">
    <source>
        <dbReference type="Proteomes" id="UP000183832"/>
    </source>
</evidence>
<keyword evidence="5 8" id="KW-0862">Zinc</keyword>
<comment type="cofactor">
    <cofactor evidence="1 8">
        <name>Zn(2+)</name>
        <dbReference type="ChEBI" id="CHEBI:29105"/>
    </cofactor>
</comment>
<dbReference type="OrthoDB" id="429145at2759"/>
<evidence type="ECO:0000313" key="10">
    <source>
        <dbReference type="EMBL" id="CRK88802.1"/>
    </source>
</evidence>
<dbReference type="EMBL" id="CVRI01000010">
    <property type="protein sequence ID" value="CRK88802.1"/>
    <property type="molecule type" value="Genomic_DNA"/>
</dbReference>
<evidence type="ECO:0000256" key="2">
    <source>
        <dbReference type="ARBA" id="ARBA00010718"/>
    </source>
</evidence>
<dbReference type="PROSITE" id="PS51144">
    <property type="entry name" value="ALPHA_CA_2"/>
    <property type="match status" value="1"/>
</dbReference>
<dbReference type="SUPFAM" id="SSF51069">
    <property type="entry name" value="Carbonic anhydrase"/>
    <property type="match status" value="1"/>
</dbReference>
<accession>A0A1J1HMQ2</accession>
<protein>
    <recommendedName>
        <fullName evidence="3 8">Carbonic anhydrase</fullName>
        <ecNumber evidence="3 8">4.2.1.1</ecNumber>
    </recommendedName>
</protein>
<proteinExistence type="inferred from homology"/>
<dbReference type="SMART" id="SM01057">
    <property type="entry name" value="Carb_anhydrase"/>
    <property type="match status" value="1"/>
</dbReference>
<evidence type="ECO:0000256" key="7">
    <source>
        <dbReference type="ARBA" id="ARBA00048348"/>
    </source>
</evidence>
<dbReference type="Gene3D" id="3.10.200.10">
    <property type="entry name" value="Alpha carbonic anhydrase"/>
    <property type="match status" value="1"/>
</dbReference>